<organism evidence="1 2">
    <name type="scientific">Chryseobacterium gallinarum</name>
    <dbReference type="NCBI Taxonomy" id="1324352"/>
    <lineage>
        <taxon>Bacteria</taxon>
        <taxon>Pseudomonadati</taxon>
        <taxon>Bacteroidota</taxon>
        <taxon>Flavobacteriia</taxon>
        <taxon>Flavobacteriales</taxon>
        <taxon>Weeksellaceae</taxon>
        <taxon>Chryseobacterium group</taxon>
        <taxon>Chryseobacterium</taxon>
    </lineage>
</organism>
<evidence type="ECO:0008006" key="3">
    <source>
        <dbReference type="Google" id="ProtNLM"/>
    </source>
</evidence>
<reference evidence="1 2" key="1">
    <citation type="submission" date="2014-11" db="EMBL/GenBank/DDBJ databases">
        <authorList>
            <person name="Park G.-S."/>
            <person name="Hong S.-J."/>
            <person name="Jung B.K."/>
            <person name="Khan A.R."/>
            <person name="Kwak Y."/>
            <person name="Shin J.-H."/>
        </authorList>
    </citation>
    <scope>NUCLEOTIDE SEQUENCE [LARGE SCALE GENOMIC DNA]</scope>
    <source>
        <strain evidence="1 2">DSM 27622</strain>
    </source>
</reference>
<evidence type="ECO:0000313" key="1">
    <source>
        <dbReference type="EMBL" id="AKK72832.1"/>
    </source>
</evidence>
<dbReference type="EMBL" id="CP009928">
    <property type="protein sequence ID" value="AKK72832.1"/>
    <property type="molecule type" value="Genomic_DNA"/>
</dbReference>
<protein>
    <recommendedName>
        <fullName evidence="3">Glycosyltransferase</fullName>
    </recommendedName>
</protein>
<name>A0A0G3M6Z2_CHRGL</name>
<dbReference type="AlphaFoldDB" id="A0A0G3M6Z2"/>
<dbReference type="Proteomes" id="UP000035213">
    <property type="component" value="Chromosome"/>
</dbReference>
<accession>A0A0G3M6Z2</accession>
<sequence length="264" mass="30864">MNMEKLPVSICILSWKSGKTLKNTLKSYQKYGLLDMIDDIVVLFQEVSEEDKKTADQYKVRYIGLQDNIGIGKGMKALAENAVCENILFLEHDFELIEDERTVYSRLKSGLEMLNNGFDVIRYRSRKNPGYPLISIRHKGNELNYYDDWHECTSPHLLESLHWLDPALEFPDKIQKQGEYFITTSRWANWTNNPYLVRKSFLLETIIPFSGETASLERNIAAWWVKQNFKIAQGEGLFMHNDLTKYPKKTILQKIKGKLKKIFK</sequence>
<dbReference type="Gene3D" id="3.90.550.10">
    <property type="entry name" value="Spore Coat Polysaccharide Biosynthesis Protein SpsA, Chain A"/>
    <property type="match status" value="1"/>
</dbReference>
<dbReference type="PATRIC" id="fig|1324352.5.peg.1999"/>
<dbReference type="SUPFAM" id="SSF53448">
    <property type="entry name" value="Nucleotide-diphospho-sugar transferases"/>
    <property type="match status" value="1"/>
</dbReference>
<dbReference type="KEGG" id="cgn:OK18_09540"/>
<evidence type="ECO:0000313" key="2">
    <source>
        <dbReference type="Proteomes" id="UP000035213"/>
    </source>
</evidence>
<proteinExistence type="predicted"/>
<gene>
    <name evidence="1" type="ORF">OK18_09540</name>
</gene>
<dbReference type="InterPro" id="IPR029044">
    <property type="entry name" value="Nucleotide-diphossugar_trans"/>
</dbReference>